<feature type="non-terminal residue" evidence="9">
    <location>
        <position position="401"/>
    </location>
</feature>
<dbReference type="InterPro" id="IPR040141">
    <property type="entry name" value="ZPR1"/>
</dbReference>
<evidence type="ECO:0000256" key="5">
    <source>
        <dbReference type="ARBA" id="ARBA00022833"/>
    </source>
</evidence>
<dbReference type="InterPro" id="IPR004457">
    <property type="entry name" value="Znf_ZPR1"/>
</dbReference>
<dbReference type="Gene3D" id="2.60.120.1040">
    <property type="entry name" value="ZPR1, A/B domain"/>
    <property type="match status" value="2"/>
</dbReference>
<dbReference type="EMBL" id="VXAM01000732">
    <property type="protein sequence ID" value="NXJ97410.1"/>
    <property type="molecule type" value="Genomic_DNA"/>
</dbReference>
<evidence type="ECO:0000256" key="7">
    <source>
        <dbReference type="SAM" id="MobiDB-lite"/>
    </source>
</evidence>
<dbReference type="InterPro" id="IPR042451">
    <property type="entry name" value="ZPR1_A/B_dom"/>
</dbReference>
<proteinExistence type="inferred from homology"/>
<evidence type="ECO:0000313" key="9">
    <source>
        <dbReference type="EMBL" id="NXJ97410.1"/>
    </source>
</evidence>
<dbReference type="FunFam" id="2.60.120.1040:FF:000001">
    <property type="entry name" value="Zinc finger protein ZPR1"/>
    <property type="match status" value="1"/>
</dbReference>
<name>A0A7L0FPE3_CORCN</name>
<feature type="domain" description="Zinc finger ZPR1-type" evidence="8">
    <location>
        <begin position="199"/>
        <end position="358"/>
    </location>
</feature>
<dbReference type="InterPro" id="IPR042452">
    <property type="entry name" value="ZPR1_Znf1/2"/>
</dbReference>
<dbReference type="GO" id="GO:0008270">
    <property type="term" value="F:zinc ion binding"/>
    <property type="evidence" value="ECO:0007669"/>
    <property type="project" value="UniProtKB-KW"/>
</dbReference>
<evidence type="ECO:0000256" key="1">
    <source>
        <dbReference type="ARBA" id="ARBA00004123"/>
    </source>
</evidence>
<feature type="non-terminal residue" evidence="9">
    <location>
        <position position="1"/>
    </location>
</feature>
<feature type="domain" description="Zinc finger ZPR1-type" evidence="8">
    <location>
        <begin position="1"/>
        <end position="150"/>
    </location>
</feature>
<comment type="caution">
    <text evidence="9">The sequence shown here is derived from an EMBL/GenBank/DDBJ whole genome shotgun (WGS) entry which is preliminary data.</text>
</comment>
<comment type="subcellular location">
    <subcellularLocation>
        <location evidence="1">Nucleus</location>
    </subcellularLocation>
</comment>
<keyword evidence="5" id="KW-0862">Zinc</keyword>
<evidence type="ECO:0000256" key="4">
    <source>
        <dbReference type="ARBA" id="ARBA00022771"/>
    </source>
</evidence>
<comment type="similarity">
    <text evidence="2">Belongs to the ZPR1 family.</text>
</comment>
<sequence length="401" mass="44576">GVTRLLLTRIPFFKEVIVSSFACASCSWSNTEIQSAGRIQEQGVRYTLAVTSRQDMNREVVKTDCATARIPELDFEIPAFTQKGVLTTVEGIIDRAVAGLEQDQPVRRAADEEAARKIEEFVGKLRQLKEARSSFTFIIDDPSGNSFVENPRAPQKDDALVVTRYRRTPQQAAMLGLQPEEKPADPAEDLRNEVLQFHTNCPECGAPASTNMKLVQIPHFKEVVIMATNCDSCGHRTNEVKSGGAIEPQGTRITLRITDASDMTRDILKSETCSVEIPELEFELGMGALGGKFTTLEGLLKDIGDLVERNPFTLGDSSAPRRTEKLQEFVGKLHEIMEGKTKAHFIMDDPAGNSYLQNAYAPEEDPELRVERYERTFEQNEDLGLNDMKTEGYEPEGAAGR</sequence>
<dbReference type="FunFam" id="2.20.25.420:FF:000003">
    <property type="entry name" value="zinc finger protein ZPR1"/>
    <property type="match status" value="1"/>
</dbReference>
<evidence type="ECO:0000256" key="2">
    <source>
        <dbReference type="ARBA" id="ARBA00008354"/>
    </source>
</evidence>
<dbReference type="InterPro" id="IPR056180">
    <property type="entry name" value="ZPR1_jr_dom"/>
</dbReference>
<keyword evidence="3" id="KW-0479">Metal-binding</keyword>
<dbReference type="OrthoDB" id="308464at2759"/>
<organism evidence="9 10">
    <name type="scientific">Corythaixoides concolor</name>
    <name type="common">Grey go-away-bird</name>
    <dbReference type="NCBI Taxonomy" id="103956"/>
    <lineage>
        <taxon>Eukaryota</taxon>
        <taxon>Metazoa</taxon>
        <taxon>Chordata</taxon>
        <taxon>Craniata</taxon>
        <taxon>Vertebrata</taxon>
        <taxon>Euteleostomi</taxon>
        <taxon>Archelosauria</taxon>
        <taxon>Archosauria</taxon>
        <taxon>Dinosauria</taxon>
        <taxon>Saurischia</taxon>
        <taxon>Theropoda</taxon>
        <taxon>Coelurosauria</taxon>
        <taxon>Aves</taxon>
        <taxon>Neognathae</taxon>
        <taxon>Neoaves</taxon>
        <taxon>Otidimorphae</taxon>
        <taxon>Musophagiformes</taxon>
        <taxon>Musophagidae</taxon>
        <taxon>Corythaixoides</taxon>
    </lineage>
</organism>
<evidence type="ECO:0000313" key="10">
    <source>
        <dbReference type="Proteomes" id="UP000526942"/>
    </source>
</evidence>
<dbReference type="Gene3D" id="2.20.25.420">
    <property type="entry name" value="ZPR1, zinc finger domain"/>
    <property type="match status" value="2"/>
</dbReference>
<evidence type="ECO:0000256" key="6">
    <source>
        <dbReference type="ARBA" id="ARBA00023242"/>
    </source>
</evidence>
<reference evidence="9 10" key="1">
    <citation type="submission" date="2019-09" db="EMBL/GenBank/DDBJ databases">
        <title>Bird 10,000 Genomes (B10K) Project - Family phase.</title>
        <authorList>
            <person name="Zhang G."/>
        </authorList>
    </citation>
    <scope>NUCLEOTIDE SEQUENCE [LARGE SCALE GENOMIC DNA]</scope>
    <source>
        <strain evidence="9">B10K-DU-011-20</strain>
        <tissue evidence="9">Muscle</tissue>
    </source>
</reference>
<dbReference type="PANTHER" id="PTHR10876:SF0">
    <property type="entry name" value="ZINC FINGER PROTEIN ZPR1"/>
    <property type="match status" value="1"/>
</dbReference>
<accession>A0A7L0FPE3</accession>
<dbReference type="FunFam" id="2.60.120.1040:FF:000002">
    <property type="entry name" value="zinc finger protein ZPR1"/>
    <property type="match status" value="1"/>
</dbReference>
<dbReference type="Proteomes" id="UP000526942">
    <property type="component" value="Unassembled WGS sequence"/>
</dbReference>
<gene>
    <name evidence="9" type="primary">Zpr1</name>
    <name evidence="9" type="ORF">CORCON_R00528</name>
</gene>
<keyword evidence="6" id="KW-0539">Nucleus</keyword>
<keyword evidence="4" id="KW-0863">Zinc-finger</keyword>
<dbReference type="AlphaFoldDB" id="A0A7L0FPE3"/>
<protein>
    <submittedName>
        <fullName evidence="9">ZPR1 protein</fullName>
    </submittedName>
</protein>
<evidence type="ECO:0000259" key="8">
    <source>
        <dbReference type="SMART" id="SM00709"/>
    </source>
</evidence>
<keyword evidence="10" id="KW-1185">Reference proteome</keyword>
<dbReference type="GO" id="GO:0005634">
    <property type="term" value="C:nucleus"/>
    <property type="evidence" value="ECO:0007669"/>
    <property type="project" value="UniProtKB-SubCell"/>
</dbReference>
<dbReference type="Pfam" id="PF22794">
    <property type="entry name" value="jr-ZPR1"/>
    <property type="match status" value="2"/>
</dbReference>
<dbReference type="PANTHER" id="PTHR10876">
    <property type="entry name" value="ZINC FINGER PROTEIN ZPR1"/>
    <property type="match status" value="1"/>
</dbReference>
<evidence type="ECO:0000256" key="3">
    <source>
        <dbReference type="ARBA" id="ARBA00022723"/>
    </source>
</evidence>
<dbReference type="Pfam" id="PF03367">
    <property type="entry name" value="Zn_ribbon_ZPR1"/>
    <property type="match status" value="2"/>
</dbReference>
<dbReference type="NCBIfam" id="TIGR00310">
    <property type="entry name" value="ZPR1_znf"/>
    <property type="match status" value="2"/>
</dbReference>
<feature type="region of interest" description="Disordered" evidence="7">
    <location>
        <begin position="376"/>
        <end position="401"/>
    </location>
</feature>
<dbReference type="SMART" id="SM00709">
    <property type="entry name" value="Zpr1"/>
    <property type="match status" value="2"/>
</dbReference>